<dbReference type="PANTHER" id="PTHR21240">
    <property type="entry name" value="2-AMINO-3-CARBOXYLMUCONATE-6-SEMIALDEHYDE DECARBOXYLASE"/>
    <property type="match status" value="1"/>
</dbReference>
<reference evidence="3 4" key="1">
    <citation type="journal article" date="2018" name="Microbiome">
        <title>Fine metagenomic profile of the Mediterranean stratified and mixed water columns revealed by assembly and recruitment.</title>
        <authorList>
            <person name="Haro-Moreno J.M."/>
            <person name="Lopez-Perez M."/>
            <person name="De La Torre J.R."/>
            <person name="Picazo A."/>
            <person name="Camacho A."/>
            <person name="Rodriguez-Valera F."/>
        </authorList>
    </citation>
    <scope>NUCLEOTIDE SEQUENCE [LARGE SCALE GENOMIC DNA]</scope>
    <source>
        <strain evidence="3">MED-G57</strain>
    </source>
</reference>
<dbReference type="EMBL" id="QOQD01000001">
    <property type="protein sequence ID" value="RCL74716.1"/>
    <property type="molecule type" value="Genomic_DNA"/>
</dbReference>
<proteinExistence type="predicted"/>
<dbReference type="InterPro" id="IPR006680">
    <property type="entry name" value="Amidohydro-rel"/>
</dbReference>
<dbReference type="GO" id="GO:0016831">
    <property type="term" value="F:carboxy-lyase activity"/>
    <property type="evidence" value="ECO:0007669"/>
    <property type="project" value="InterPro"/>
</dbReference>
<keyword evidence="3" id="KW-0378">Hydrolase</keyword>
<protein>
    <submittedName>
        <fullName evidence="3">Amidohydrolase</fullName>
    </submittedName>
</protein>
<keyword evidence="1" id="KW-0456">Lyase</keyword>
<dbReference type="GO" id="GO:0005737">
    <property type="term" value="C:cytoplasm"/>
    <property type="evidence" value="ECO:0007669"/>
    <property type="project" value="TreeGrafter"/>
</dbReference>
<gene>
    <name evidence="3" type="ORF">DBW71_00805</name>
</gene>
<organism evidence="3 4">
    <name type="scientific">PS1 clade bacterium</name>
    <dbReference type="NCBI Taxonomy" id="2175152"/>
    <lineage>
        <taxon>Bacteria</taxon>
        <taxon>Pseudomonadati</taxon>
        <taxon>Pseudomonadota</taxon>
        <taxon>Alphaproteobacteria</taxon>
        <taxon>PS1 clade</taxon>
    </lineage>
</organism>
<dbReference type="PANTHER" id="PTHR21240:SF28">
    <property type="entry name" value="ISO-OROTATE DECARBOXYLASE (EUROFUNG)"/>
    <property type="match status" value="1"/>
</dbReference>
<evidence type="ECO:0000313" key="3">
    <source>
        <dbReference type="EMBL" id="RCL74716.1"/>
    </source>
</evidence>
<dbReference type="Pfam" id="PF04909">
    <property type="entry name" value="Amidohydro_2"/>
    <property type="match status" value="1"/>
</dbReference>
<dbReference type="Proteomes" id="UP000253570">
    <property type="component" value="Unassembled WGS sequence"/>
</dbReference>
<comment type="caution">
    <text evidence="3">The sequence shown here is derived from an EMBL/GenBank/DDBJ whole genome shotgun (WGS) entry which is preliminary data.</text>
</comment>
<evidence type="ECO:0000256" key="1">
    <source>
        <dbReference type="ARBA" id="ARBA00023239"/>
    </source>
</evidence>
<dbReference type="SUPFAM" id="SSF51556">
    <property type="entry name" value="Metallo-dependent hydrolases"/>
    <property type="match status" value="1"/>
</dbReference>
<feature type="domain" description="Amidohydrolase-related" evidence="2">
    <location>
        <begin position="5"/>
        <end position="330"/>
    </location>
</feature>
<dbReference type="GO" id="GO:0016787">
    <property type="term" value="F:hydrolase activity"/>
    <property type="evidence" value="ECO:0007669"/>
    <property type="project" value="UniProtKB-KW"/>
</dbReference>
<evidence type="ECO:0000259" key="2">
    <source>
        <dbReference type="Pfam" id="PF04909"/>
    </source>
</evidence>
<evidence type="ECO:0000313" key="4">
    <source>
        <dbReference type="Proteomes" id="UP000253570"/>
    </source>
</evidence>
<accession>A0A368DTS2</accession>
<dbReference type="InterPro" id="IPR032466">
    <property type="entry name" value="Metal_Hydrolase"/>
</dbReference>
<name>A0A368DTS2_9PROT</name>
<dbReference type="Gene3D" id="3.20.20.140">
    <property type="entry name" value="Metal-dependent hydrolases"/>
    <property type="match status" value="1"/>
</dbReference>
<dbReference type="InterPro" id="IPR032465">
    <property type="entry name" value="ACMSD"/>
</dbReference>
<dbReference type="AlphaFoldDB" id="A0A368DTS2"/>
<sequence>MNMKIDMHTHVAPREAVKIAEKGGYWHGINFSRDKNEKLTTSHGDETMSLPWPVRMETPEERLKSMDDRKIDMHILSLSPLMHWHKLDRENSVSYSQDVNDDISDYTEINKSRFKSFCFLPLQDADASIYELERCVVSKGMVGAMVATNVNGMDWDSEKLYPILEAANELKCLIFFHPTRGRANSWLTNYHLRNLIGNPLETTVAMGNIIFSGIMDKLPNLNLCFAHGGGYIRQGIGRFNHGYNVREEAKSNISHLPSDYLKSFYYDTITHSEEGLRDLINIVGDEQIFLGSDYPADMGEPYPVHFVENCSSITDSEKSKIFEKNISKFFE</sequence>
<dbReference type="GO" id="GO:0019748">
    <property type="term" value="P:secondary metabolic process"/>
    <property type="evidence" value="ECO:0007669"/>
    <property type="project" value="TreeGrafter"/>
</dbReference>